<name>A0ABU3D626_9FLAO</name>
<proteinExistence type="predicted"/>
<dbReference type="Proteomes" id="UP001262582">
    <property type="component" value="Unassembled WGS sequence"/>
</dbReference>
<feature type="domain" description="Glycosyltransferase 2-like" evidence="2">
    <location>
        <begin position="7"/>
        <end position="163"/>
    </location>
</feature>
<dbReference type="InterPro" id="IPR029044">
    <property type="entry name" value="Nucleotide-diphossugar_trans"/>
</dbReference>
<protein>
    <submittedName>
        <fullName evidence="3">Glycosyltransferase family 2 protein</fullName>
        <ecNumber evidence="3">2.4.-.-</ecNumber>
    </submittedName>
</protein>
<dbReference type="GO" id="GO:0016757">
    <property type="term" value="F:glycosyltransferase activity"/>
    <property type="evidence" value="ECO:0007669"/>
    <property type="project" value="UniProtKB-KW"/>
</dbReference>
<dbReference type="InterPro" id="IPR001173">
    <property type="entry name" value="Glyco_trans_2-like"/>
</dbReference>
<dbReference type="RefSeq" id="WP_311503145.1">
    <property type="nucleotide sequence ID" value="NZ_JAVRHK010000005.1"/>
</dbReference>
<dbReference type="EMBL" id="JAVRHK010000005">
    <property type="protein sequence ID" value="MDT0676805.1"/>
    <property type="molecule type" value="Genomic_DNA"/>
</dbReference>
<dbReference type="CDD" id="cd00761">
    <property type="entry name" value="Glyco_tranf_GTA_type"/>
    <property type="match status" value="1"/>
</dbReference>
<keyword evidence="3" id="KW-0808">Transferase</keyword>
<sequence>MELNLVSIIIPTYNRAHLIGETLESVIAQTYKNWECIVVDDGSTDYTDKLLEFYCKKDSRIHYYHRPKGQQRGANTCRNYGFEVSKGHFINWFDSDDVMLPPFVQEKVNSFTTTVEFVISSGYYVDENLTKEKKIKVNISEGLFKSYMKWNAQIITNSVLFRRGFLANKELFKAWLTRGQEEELFSRLFLQLADNTYTVISEPLFLYRKHSKSKSFQNKDYIFSNKESESYVYLENFKRSCNLKDPEIIQLLWKRLIHLYFFGIDNDHFENSKKIINTLAKQVLQFNIKLSIELFIVGNFLCFIKRDSYRIRKRWINFKILNN</sequence>
<keyword evidence="3" id="KW-0328">Glycosyltransferase</keyword>
<dbReference type="PANTHER" id="PTHR22916:SF3">
    <property type="entry name" value="UDP-GLCNAC:BETAGAL BETA-1,3-N-ACETYLGLUCOSAMINYLTRANSFERASE-LIKE PROTEIN 1"/>
    <property type="match status" value="1"/>
</dbReference>
<dbReference type="SUPFAM" id="SSF53448">
    <property type="entry name" value="Nucleotide-diphospho-sugar transferases"/>
    <property type="match status" value="1"/>
</dbReference>
<dbReference type="Gene3D" id="3.90.550.10">
    <property type="entry name" value="Spore Coat Polysaccharide Biosynthesis Protein SpsA, Chain A"/>
    <property type="match status" value="1"/>
</dbReference>
<evidence type="ECO:0000259" key="2">
    <source>
        <dbReference type="Pfam" id="PF00535"/>
    </source>
</evidence>
<keyword evidence="1" id="KW-0812">Transmembrane</keyword>
<keyword evidence="1" id="KW-1133">Transmembrane helix</keyword>
<organism evidence="3 4">
    <name type="scientific">Autumnicola musiva</name>
    <dbReference type="NCBI Taxonomy" id="3075589"/>
    <lineage>
        <taxon>Bacteria</taxon>
        <taxon>Pseudomonadati</taxon>
        <taxon>Bacteroidota</taxon>
        <taxon>Flavobacteriia</taxon>
        <taxon>Flavobacteriales</taxon>
        <taxon>Flavobacteriaceae</taxon>
        <taxon>Autumnicola</taxon>
    </lineage>
</organism>
<evidence type="ECO:0000256" key="1">
    <source>
        <dbReference type="SAM" id="Phobius"/>
    </source>
</evidence>
<accession>A0ABU3D626</accession>
<evidence type="ECO:0000313" key="3">
    <source>
        <dbReference type="EMBL" id="MDT0676805.1"/>
    </source>
</evidence>
<reference evidence="3 4" key="1">
    <citation type="submission" date="2023-09" db="EMBL/GenBank/DDBJ databases">
        <authorList>
            <person name="Rey-Velasco X."/>
        </authorList>
    </citation>
    <scope>NUCLEOTIDE SEQUENCE [LARGE SCALE GENOMIC DNA]</scope>
    <source>
        <strain evidence="3 4">F117</strain>
    </source>
</reference>
<keyword evidence="4" id="KW-1185">Reference proteome</keyword>
<comment type="caution">
    <text evidence="3">The sequence shown here is derived from an EMBL/GenBank/DDBJ whole genome shotgun (WGS) entry which is preliminary data.</text>
</comment>
<dbReference type="EC" id="2.4.-.-" evidence="3"/>
<gene>
    <name evidence="3" type="ORF">RM539_09465</name>
</gene>
<dbReference type="Pfam" id="PF00535">
    <property type="entry name" value="Glycos_transf_2"/>
    <property type="match status" value="1"/>
</dbReference>
<feature type="transmembrane region" description="Helical" evidence="1">
    <location>
        <begin position="286"/>
        <end position="304"/>
    </location>
</feature>
<keyword evidence="1" id="KW-0472">Membrane</keyword>
<dbReference type="PANTHER" id="PTHR22916">
    <property type="entry name" value="GLYCOSYLTRANSFERASE"/>
    <property type="match status" value="1"/>
</dbReference>
<evidence type="ECO:0000313" key="4">
    <source>
        <dbReference type="Proteomes" id="UP001262582"/>
    </source>
</evidence>